<feature type="compositionally biased region" description="Polar residues" evidence="1">
    <location>
        <begin position="1"/>
        <end position="13"/>
    </location>
</feature>
<evidence type="ECO:0000256" key="1">
    <source>
        <dbReference type="SAM" id="MobiDB-lite"/>
    </source>
</evidence>
<reference evidence="2 3" key="1">
    <citation type="submission" date="2019-02" db="EMBL/GenBank/DDBJ databases">
        <title>Deep-cultivation of Planctomycetes and their phenomic and genomic characterization uncovers novel biology.</title>
        <authorList>
            <person name="Wiegand S."/>
            <person name="Jogler M."/>
            <person name="Boedeker C."/>
            <person name="Pinto D."/>
            <person name="Vollmers J."/>
            <person name="Rivas-Marin E."/>
            <person name="Kohn T."/>
            <person name="Peeters S.H."/>
            <person name="Heuer A."/>
            <person name="Rast P."/>
            <person name="Oberbeckmann S."/>
            <person name="Bunk B."/>
            <person name="Jeske O."/>
            <person name="Meyerdierks A."/>
            <person name="Storesund J.E."/>
            <person name="Kallscheuer N."/>
            <person name="Luecker S."/>
            <person name="Lage O.M."/>
            <person name="Pohl T."/>
            <person name="Merkel B.J."/>
            <person name="Hornburger P."/>
            <person name="Mueller R.-W."/>
            <person name="Bruemmer F."/>
            <person name="Labrenz M."/>
            <person name="Spormann A.M."/>
            <person name="Op Den Camp H."/>
            <person name="Overmann J."/>
            <person name="Amann R."/>
            <person name="Jetten M.S.M."/>
            <person name="Mascher T."/>
            <person name="Medema M.H."/>
            <person name="Devos D.P."/>
            <person name="Kaster A.-K."/>
            <person name="Ovreas L."/>
            <person name="Rohde M."/>
            <person name="Galperin M.Y."/>
            <person name="Jogler C."/>
        </authorList>
    </citation>
    <scope>NUCLEOTIDE SEQUENCE [LARGE SCALE GENOMIC DNA]</scope>
    <source>
        <strain evidence="2 3">CA13</strain>
    </source>
</reference>
<evidence type="ECO:0000313" key="2">
    <source>
        <dbReference type="EMBL" id="TWT78676.1"/>
    </source>
</evidence>
<feature type="region of interest" description="Disordered" evidence="1">
    <location>
        <begin position="1"/>
        <end position="27"/>
    </location>
</feature>
<dbReference type="Proteomes" id="UP000315010">
    <property type="component" value="Unassembled WGS sequence"/>
</dbReference>
<gene>
    <name evidence="2" type="ORF">CA13_00720</name>
</gene>
<protein>
    <submittedName>
        <fullName evidence="2">Uncharacterized protein</fullName>
    </submittedName>
</protein>
<evidence type="ECO:0000313" key="3">
    <source>
        <dbReference type="Proteomes" id="UP000315010"/>
    </source>
</evidence>
<accession>A0A5C5YV94</accession>
<organism evidence="2 3">
    <name type="scientific">Novipirellula herctigrandis</name>
    <dbReference type="NCBI Taxonomy" id="2527986"/>
    <lineage>
        <taxon>Bacteria</taxon>
        <taxon>Pseudomonadati</taxon>
        <taxon>Planctomycetota</taxon>
        <taxon>Planctomycetia</taxon>
        <taxon>Pirellulales</taxon>
        <taxon>Pirellulaceae</taxon>
        <taxon>Novipirellula</taxon>
    </lineage>
</organism>
<name>A0A5C5YV94_9BACT</name>
<comment type="caution">
    <text evidence="2">The sequence shown here is derived from an EMBL/GenBank/DDBJ whole genome shotgun (WGS) entry which is preliminary data.</text>
</comment>
<dbReference type="AlphaFoldDB" id="A0A5C5YV94"/>
<proteinExistence type="predicted"/>
<dbReference type="RefSeq" id="WP_146393717.1">
    <property type="nucleotide sequence ID" value="NZ_SJPJ01000001.1"/>
</dbReference>
<sequence>MQRRTGGQFSRMDTQFPVPADPYRYPTEGYASQIRPALVDRPSPQSSDPRVTFSGFSLVRCEQTGGQAF</sequence>
<keyword evidence="3" id="KW-1185">Reference proteome</keyword>
<dbReference type="EMBL" id="SJPJ01000001">
    <property type="protein sequence ID" value="TWT78676.1"/>
    <property type="molecule type" value="Genomic_DNA"/>
</dbReference>